<keyword evidence="7 10" id="KW-1133">Transmembrane helix</keyword>
<dbReference type="InterPro" id="IPR003557">
    <property type="entry name" value="Cyt_c_biogenesis_CcmC"/>
</dbReference>
<comment type="subcellular location">
    <subcellularLocation>
        <location evidence="2">Membrane</location>
        <topology evidence="2">Multi-pass membrane protein</topology>
    </subcellularLocation>
</comment>
<proteinExistence type="inferred from homology"/>
<keyword evidence="8" id="KW-0793">Thylakoid</keyword>
<evidence type="ECO:0000256" key="9">
    <source>
        <dbReference type="ARBA" id="ARBA00023136"/>
    </source>
</evidence>
<name>A0A7C5AKR2_9BACT</name>
<accession>A0A7C5AKR2</accession>
<feature type="transmembrane region" description="Helical" evidence="10">
    <location>
        <begin position="257"/>
        <end position="280"/>
    </location>
</feature>
<evidence type="ECO:0000256" key="6">
    <source>
        <dbReference type="ARBA" id="ARBA00022748"/>
    </source>
</evidence>
<evidence type="ECO:0000256" key="2">
    <source>
        <dbReference type="ARBA" id="ARBA00004141"/>
    </source>
</evidence>
<evidence type="ECO:0000256" key="3">
    <source>
        <dbReference type="ARBA" id="ARBA00005840"/>
    </source>
</evidence>
<keyword evidence="9 10" id="KW-0472">Membrane</keyword>
<dbReference type="InterPro" id="IPR045062">
    <property type="entry name" value="Cyt_c_biogenesis_CcsA/CcmC"/>
</dbReference>
<feature type="transmembrane region" description="Helical" evidence="10">
    <location>
        <begin position="114"/>
        <end position="132"/>
    </location>
</feature>
<feature type="domain" description="Cytochrome c assembly protein" evidence="11">
    <location>
        <begin position="85"/>
        <end position="284"/>
    </location>
</feature>
<evidence type="ECO:0000256" key="7">
    <source>
        <dbReference type="ARBA" id="ARBA00022989"/>
    </source>
</evidence>
<feature type="transmembrane region" description="Helical" evidence="10">
    <location>
        <begin position="232"/>
        <end position="250"/>
    </location>
</feature>
<dbReference type="PANTHER" id="PTHR30071">
    <property type="entry name" value="HEME EXPORTER PROTEIN C"/>
    <property type="match status" value="1"/>
</dbReference>
<dbReference type="GO" id="GO:0005886">
    <property type="term" value="C:plasma membrane"/>
    <property type="evidence" value="ECO:0007669"/>
    <property type="project" value="TreeGrafter"/>
</dbReference>
<dbReference type="AlphaFoldDB" id="A0A7C5AKR2"/>
<evidence type="ECO:0000256" key="4">
    <source>
        <dbReference type="ARBA" id="ARBA00016463"/>
    </source>
</evidence>
<comment type="caution">
    <text evidence="12">The sequence shown here is derived from an EMBL/GenBank/DDBJ whole genome shotgun (WGS) entry which is preliminary data.</text>
</comment>
<dbReference type="Pfam" id="PF01578">
    <property type="entry name" value="Cytochrom_C_asm"/>
    <property type="match status" value="1"/>
</dbReference>
<dbReference type="GO" id="GO:0015232">
    <property type="term" value="F:heme transmembrane transporter activity"/>
    <property type="evidence" value="ECO:0007669"/>
    <property type="project" value="InterPro"/>
</dbReference>
<dbReference type="NCBIfam" id="TIGR03144">
    <property type="entry name" value="cytochr_II_ccsB"/>
    <property type="match status" value="1"/>
</dbReference>
<reference evidence="12" key="1">
    <citation type="journal article" date="2020" name="mSystems">
        <title>Genome- and Community-Level Interaction Insights into Carbon Utilization and Element Cycling Functions of Hydrothermarchaeota in Hydrothermal Sediment.</title>
        <authorList>
            <person name="Zhou Z."/>
            <person name="Liu Y."/>
            <person name="Xu W."/>
            <person name="Pan J."/>
            <person name="Luo Z.H."/>
            <person name="Li M."/>
        </authorList>
    </citation>
    <scope>NUCLEOTIDE SEQUENCE [LARGE SCALE GENOMIC DNA]</scope>
    <source>
        <strain evidence="12">SpSt-853</strain>
    </source>
</reference>
<sequence>MLSISEILGGTMLAYLAAGFCFLLASLWTSHRLRSLATGFMGGGLAAHTLAFLARWLASYHQATSGAPPADFWDWLQVALYQVPLSNFYESLIFFSWCLAFLALVFIRRYPEGFLGVVGGLTAALVLAYASLGADSRIKPLMPALRSNWLLIHVVTCFLGYAAFALAFGAGILYLVQMVRRTPKNPSPALLDRLLYRTAVIGFVFLTLGILTGAVWAETAWGRYWSWDPKETASLLTWLIYAALLHARLVKGWQGRAIAWLAVAGFGAVLFTYFGVSFLLPGLHSYLN</sequence>
<feature type="transmembrane region" description="Helical" evidence="10">
    <location>
        <begin position="152"/>
        <end position="174"/>
    </location>
</feature>
<dbReference type="PANTHER" id="PTHR30071:SF1">
    <property type="entry name" value="CYTOCHROME B_B6 PROTEIN-RELATED"/>
    <property type="match status" value="1"/>
</dbReference>
<comment type="similarity">
    <text evidence="3">Belongs to the CcmC/CycZ/HelC family.</text>
</comment>
<keyword evidence="5 10" id="KW-0812">Transmembrane</keyword>
<evidence type="ECO:0000256" key="8">
    <source>
        <dbReference type="ARBA" id="ARBA00023078"/>
    </source>
</evidence>
<keyword evidence="6" id="KW-0201">Cytochrome c-type biogenesis</keyword>
<feature type="transmembrane region" description="Helical" evidence="10">
    <location>
        <begin position="12"/>
        <end position="29"/>
    </location>
</feature>
<evidence type="ECO:0000256" key="10">
    <source>
        <dbReference type="SAM" id="Phobius"/>
    </source>
</evidence>
<feature type="transmembrane region" description="Helical" evidence="10">
    <location>
        <begin position="194"/>
        <end position="217"/>
    </location>
</feature>
<gene>
    <name evidence="12" type="primary">ccsB</name>
    <name evidence="12" type="ORF">ENW48_02460</name>
</gene>
<dbReference type="EMBL" id="DTKJ01000016">
    <property type="protein sequence ID" value="HGZ11067.1"/>
    <property type="molecule type" value="Genomic_DNA"/>
</dbReference>
<protein>
    <recommendedName>
        <fullName evidence="4">Heme exporter protein C</fullName>
    </recommendedName>
</protein>
<evidence type="ECO:0000313" key="12">
    <source>
        <dbReference type="EMBL" id="HGZ11067.1"/>
    </source>
</evidence>
<feature type="transmembrane region" description="Helical" evidence="10">
    <location>
        <begin position="36"/>
        <end position="58"/>
    </location>
</feature>
<comment type="function">
    <text evidence="1">Required for the export of heme to the periplasm for the biogenesis of c-type cytochromes.</text>
</comment>
<dbReference type="GO" id="GO:0020037">
    <property type="term" value="F:heme binding"/>
    <property type="evidence" value="ECO:0007669"/>
    <property type="project" value="InterPro"/>
</dbReference>
<organism evidence="12">
    <name type="scientific">Desulfobacca acetoxidans</name>
    <dbReference type="NCBI Taxonomy" id="60893"/>
    <lineage>
        <taxon>Bacteria</taxon>
        <taxon>Pseudomonadati</taxon>
        <taxon>Thermodesulfobacteriota</taxon>
        <taxon>Desulfobaccia</taxon>
        <taxon>Desulfobaccales</taxon>
        <taxon>Desulfobaccaceae</taxon>
        <taxon>Desulfobacca</taxon>
    </lineage>
</organism>
<evidence type="ECO:0000259" key="11">
    <source>
        <dbReference type="Pfam" id="PF01578"/>
    </source>
</evidence>
<dbReference type="GO" id="GO:0017004">
    <property type="term" value="P:cytochrome complex assembly"/>
    <property type="evidence" value="ECO:0007669"/>
    <property type="project" value="UniProtKB-KW"/>
</dbReference>
<evidence type="ECO:0000256" key="1">
    <source>
        <dbReference type="ARBA" id="ARBA00002442"/>
    </source>
</evidence>
<evidence type="ECO:0000256" key="5">
    <source>
        <dbReference type="ARBA" id="ARBA00022692"/>
    </source>
</evidence>
<dbReference type="InterPro" id="IPR002541">
    <property type="entry name" value="Cyt_c_assembly"/>
</dbReference>
<dbReference type="InterPro" id="IPR017562">
    <property type="entry name" value="Cyt_c_biogenesis_CcsA"/>
</dbReference>
<feature type="transmembrane region" description="Helical" evidence="10">
    <location>
        <begin position="88"/>
        <end position="107"/>
    </location>
</feature>
<dbReference type="PRINTS" id="PR01386">
    <property type="entry name" value="CCMCBIOGNSIS"/>
</dbReference>